<feature type="domain" description="NAD(P)-binding" evidence="1">
    <location>
        <begin position="6"/>
        <end position="172"/>
    </location>
</feature>
<evidence type="ECO:0000313" key="2">
    <source>
        <dbReference type="EMBL" id="AOR34911.1"/>
    </source>
</evidence>
<dbReference type="PANTHER" id="PTHR43162">
    <property type="match status" value="1"/>
</dbReference>
<dbReference type="Proteomes" id="UP000094960">
    <property type="component" value="Chromosome"/>
</dbReference>
<dbReference type="Gene3D" id="3.40.50.720">
    <property type="entry name" value="NAD(P)-binding Rossmann-like Domain"/>
    <property type="match status" value="1"/>
</dbReference>
<reference evidence="3" key="1">
    <citation type="submission" date="2016-09" db="EMBL/GenBank/DDBJ databases">
        <title>Streptomyces puniciscabiei strain:TW1S1 Genome sequencing and assembly.</title>
        <authorList>
            <person name="Kim M.-K."/>
            <person name="Kim S.B."/>
        </authorList>
    </citation>
    <scope>NUCLEOTIDE SEQUENCE [LARGE SCALE GENOMIC DNA]</scope>
    <source>
        <strain evidence="3">TW1S1</strain>
    </source>
</reference>
<dbReference type="RefSeq" id="WP_069781454.1">
    <property type="nucleotide sequence ID" value="NZ_CP017248.1"/>
</dbReference>
<dbReference type="KEGG" id="spun:BFF78_31110"/>
<proteinExistence type="predicted"/>
<dbReference type="InterPro" id="IPR051604">
    <property type="entry name" value="Ergot_Alk_Oxidoreductase"/>
</dbReference>
<dbReference type="AlphaFoldDB" id="A0A1D7YH92"/>
<keyword evidence="3" id="KW-1185">Reference proteome</keyword>
<evidence type="ECO:0000259" key="1">
    <source>
        <dbReference type="Pfam" id="PF13460"/>
    </source>
</evidence>
<dbReference type="SUPFAM" id="SSF51735">
    <property type="entry name" value="NAD(P)-binding Rossmann-fold domains"/>
    <property type="match status" value="1"/>
</dbReference>
<dbReference type="InterPro" id="IPR016040">
    <property type="entry name" value="NAD(P)-bd_dom"/>
</dbReference>
<dbReference type="Pfam" id="PF13460">
    <property type="entry name" value="NAD_binding_10"/>
    <property type="match status" value="1"/>
</dbReference>
<organism evidence="2 3">
    <name type="scientific">Streptomyces fodineus</name>
    <dbReference type="NCBI Taxonomy" id="1904616"/>
    <lineage>
        <taxon>Bacteria</taxon>
        <taxon>Bacillati</taxon>
        <taxon>Actinomycetota</taxon>
        <taxon>Actinomycetes</taxon>
        <taxon>Kitasatosporales</taxon>
        <taxon>Streptomycetaceae</taxon>
        <taxon>Streptomyces</taxon>
    </lineage>
</organism>
<evidence type="ECO:0000313" key="3">
    <source>
        <dbReference type="Proteomes" id="UP000094960"/>
    </source>
</evidence>
<gene>
    <name evidence="2" type="ORF">BFF78_31110</name>
</gene>
<sequence>MIVVTGATGNVGRALVHRLLAAGRPVRALTRDPQRAALPAGAEVVRFQPDDPAALFGGATALFLYAQAGTADLLEAARAHGVRHVVLLSSGIIQEGADETHPIHVMHATVEQRIRDSGLDWTFLRPNAFATNALQWAAPQVRAGNTVRGIFAGALSAPIHEDDIAAVAERVLLDGGHEGAAHRLTGPAATTNAEQVAAIGAAVGRELTFVETDPREAGPELFPHVPPHMLERLLRTFEQTVGVPPEITDGVERITGTPARTFAQWAQDHVEDFGGKA</sequence>
<name>A0A1D7YH92_9ACTN</name>
<dbReference type="InterPro" id="IPR036291">
    <property type="entry name" value="NAD(P)-bd_dom_sf"/>
</dbReference>
<protein>
    <submittedName>
        <fullName evidence="2">FMN-dependent NADH-azoreductase</fullName>
    </submittedName>
</protein>
<dbReference type="PANTHER" id="PTHR43162:SF1">
    <property type="entry name" value="PRESTALK A DIFFERENTIATION PROTEIN A"/>
    <property type="match status" value="1"/>
</dbReference>
<dbReference type="EMBL" id="CP017248">
    <property type="protein sequence ID" value="AOR34911.1"/>
    <property type="molecule type" value="Genomic_DNA"/>
</dbReference>
<accession>A0A1D7YH92</accession>